<dbReference type="SMART" id="SM00367">
    <property type="entry name" value="LRR_CC"/>
    <property type="match status" value="4"/>
</dbReference>
<dbReference type="FunFam" id="3.80.10.10:FF:000925">
    <property type="entry name" value="F-box protein At5g67140"/>
    <property type="match status" value="1"/>
</dbReference>
<dbReference type="GO" id="GO:0019005">
    <property type="term" value="C:SCF ubiquitin ligase complex"/>
    <property type="evidence" value="ECO:0000318"/>
    <property type="project" value="GO_Central"/>
</dbReference>
<dbReference type="RefSeq" id="XP_021837280.1">
    <property type="nucleotide sequence ID" value="XM_021981588.2"/>
</dbReference>
<dbReference type="KEGG" id="soe:110777008"/>
<dbReference type="GeneID" id="110777008"/>
<dbReference type="SMART" id="SM00256">
    <property type="entry name" value="FBOX"/>
    <property type="match status" value="1"/>
</dbReference>
<reference evidence="3" key="2">
    <citation type="submission" date="2025-08" db="UniProtKB">
        <authorList>
            <consortium name="RefSeq"/>
        </authorList>
    </citation>
    <scope>IDENTIFICATION</scope>
    <source>
        <tissue evidence="3">Leaf</tissue>
    </source>
</reference>
<dbReference type="GO" id="GO:0031146">
    <property type="term" value="P:SCF-dependent proteasomal ubiquitin-dependent protein catabolic process"/>
    <property type="evidence" value="ECO:0000318"/>
    <property type="project" value="GO_Central"/>
</dbReference>
<gene>
    <name evidence="3" type="primary">LOC110777008</name>
</gene>
<dbReference type="PANTHER" id="PTHR13318">
    <property type="entry name" value="PARTNER OF PAIRED, ISOFORM B-RELATED"/>
    <property type="match status" value="1"/>
</dbReference>
<keyword evidence="2" id="KW-1185">Reference proteome</keyword>
<evidence type="ECO:0000259" key="1">
    <source>
        <dbReference type="SMART" id="SM00256"/>
    </source>
</evidence>
<accession>A0A9R0JJQ7</accession>
<dbReference type="InterPro" id="IPR036047">
    <property type="entry name" value="F-box-like_dom_sf"/>
</dbReference>
<dbReference type="Gene3D" id="1.20.1280.50">
    <property type="match status" value="1"/>
</dbReference>
<sequence>MAETEKEESEEIEKLPTDILSHIFFLFSTFTDLAQASCVCKKWREGVKQSLGRRQSLSFYGCKMDDDSTSRLVHLAFSLKELDISRSRWGCQITDYGLFEISMAKCISNLTSISIWGMTGITDNGVVQLVSRATSLQNLNIGGTFITDESLFAIGNNCLHLKTIVLWSCRHVTEIGLLYLVNKCRKLQSINVWGTRVPLDCFIGLRNISPALQIKPIGLLHNAEAITV</sequence>
<name>A0A9R0JJQ7_SPIOL</name>
<dbReference type="InterPro" id="IPR057207">
    <property type="entry name" value="FBXL15_LRR"/>
</dbReference>
<dbReference type="SUPFAM" id="SSF81383">
    <property type="entry name" value="F-box domain"/>
    <property type="match status" value="1"/>
</dbReference>
<dbReference type="Gene3D" id="3.80.10.10">
    <property type="entry name" value="Ribonuclease Inhibitor"/>
    <property type="match status" value="1"/>
</dbReference>
<dbReference type="AlphaFoldDB" id="A0A9R0JJQ7"/>
<dbReference type="InterPro" id="IPR032675">
    <property type="entry name" value="LRR_dom_sf"/>
</dbReference>
<evidence type="ECO:0000313" key="3">
    <source>
        <dbReference type="RefSeq" id="XP_021837280.1"/>
    </source>
</evidence>
<feature type="domain" description="F-box" evidence="1">
    <location>
        <begin position="15"/>
        <end position="55"/>
    </location>
</feature>
<dbReference type="InterPro" id="IPR006553">
    <property type="entry name" value="Leu-rich_rpt_Cys-con_subtyp"/>
</dbReference>
<proteinExistence type="predicted"/>
<evidence type="ECO:0000313" key="2">
    <source>
        <dbReference type="Proteomes" id="UP000813463"/>
    </source>
</evidence>
<dbReference type="InterPro" id="IPR001810">
    <property type="entry name" value="F-box_dom"/>
</dbReference>
<dbReference type="Proteomes" id="UP000813463">
    <property type="component" value="Chromosome 3"/>
</dbReference>
<dbReference type="SUPFAM" id="SSF52047">
    <property type="entry name" value="RNI-like"/>
    <property type="match status" value="1"/>
</dbReference>
<reference evidence="2" key="1">
    <citation type="journal article" date="2021" name="Nat. Commun.">
        <title>Genomic analyses provide insights into spinach domestication and the genetic basis of agronomic traits.</title>
        <authorList>
            <person name="Cai X."/>
            <person name="Sun X."/>
            <person name="Xu C."/>
            <person name="Sun H."/>
            <person name="Wang X."/>
            <person name="Ge C."/>
            <person name="Zhang Z."/>
            <person name="Wang Q."/>
            <person name="Fei Z."/>
            <person name="Jiao C."/>
            <person name="Wang Q."/>
        </authorList>
    </citation>
    <scope>NUCLEOTIDE SEQUENCE [LARGE SCALE GENOMIC DNA]</scope>
    <source>
        <strain evidence="2">cv. Varoflay</strain>
    </source>
</reference>
<dbReference type="OrthoDB" id="550575at2759"/>
<protein>
    <submittedName>
        <fullName evidence="3">F-box protein At5g67140</fullName>
    </submittedName>
</protein>
<dbReference type="Pfam" id="PF12937">
    <property type="entry name" value="F-box-like"/>
    <property type="match status" value="1"/>
</dbReference>
<organism evidence="2 3">
    <name type="scientific">Spinacia oleracea</name>
    <name type="common">Spinach</name>
    <dbReference type="NCBI Taxonomy" id="3562"/>
    <lineage>
        <taxon>Eukaryota</taxon>
        <taxon>Viridiplantae</taxon>
        <taxon>Streptophyta</taxon>
        <taxon>Embryophyta</taxon>
        <taxon>Tracheophyta</taxon>
        <taxon>Spermatophyta</taxon>
        <taxon>Magnoliopsida</taxon>
        <taxon>eudicotyledons</taxon>
        <taxon>Gunneridae</taxon>
        <taxon>Pentapetalae</taxon>
        <taxon>Caryophyllales</taxon>
        <taxon>Chenopodiaceae</taxon>
        <taxon>Chenopodioideae</taxon>
        <taxon>Anserineae</taxon>
        <taxon>Spinacia</taxon>
    </lineage>
</organism>
<dbReference type="Pfam" id="PF25372">
    <property type="entry name" value="DUF7885"/>
    <property type="match status" value="1"/>
</dbReference>